<accession>A0A0G4FQH4</accession>
<dbReference type="GO" id="GO:0071949">
    <property type="term" value="F:FAD binding"/>
    <property type="evidence" value="ECO:0007669"/>
    <property type="project" value="InterPro"/>
</dbReference>
<dbReference type="AlphaFoldDB" id="A0A0G4FQH4"/>
<dbReference type="Pfam" id="PF01565">
    <property type="entry name" value="FAD_binding_4"/>
    <property type="match status" value="1"/>
</dbReference>
<dbReference type="Gene3D" id="3.30.465.10">
    <property type="match status" value="1"/>
</dbReference>
<evidence type="ECO:0000313" key="5">
    <source>
        <dbReference type="EMBL" id="CEM16527.1"/>
    </source>
</evidence>
<name>A0A0G4FQH4_9ALVE</name>
<feature type="domain" description="FAD-binding PCMH-type" evidence="4">
    <location>
        <begin position="129"/>
        <end position="310"/>
    </location>
</feature>
<keyword evidence="2" id="KW-0560">Oxidoreductase</keyword>
<gene>
    <name evidence="5" type="ORF">Cvel_18181</name>
</gene>
<dbReference type="InterPro" id="IPR016166">
    <property type="entry name" value="FAD-bd_PCMH"/>
</dbReference>
<evidence type="ECO:0000256" key="3">
    <source>
        <dbReference type="SAM" id="MobiDB-lite"/>
    </source>
</evidence>
<dbReference type="InterPro" id="IPR016169">
    <property type="entry name" value="FAD-bd_PCMH_sub2"/>
</dbReference>
<comment type="similarity">
    <text evidence="1">Belongs to the oxygen-dependent FAD-linked oxidoreductase family.</text>
</comment>
<evidence type="ECO:0000259" key="4">
    <source>
        <dbReference type="PROSITE" id="PS51387"/>
    </source>
</evidence>
<dbReference type="InterPro" id="IPR006094">
    <property type="entry name" value="Oxid_FAD_bind_N"/>
</dbReference>
<proteinExistence type="inferred from homology"/>
<sequence>MQYAKTTDDIGGCKCSDAKAVCWRLIPWEDLLHAVGPKKFVPFDKKGAVNLQAYSSCDWTDFHCNMVPETSLSSMEDANVKSAADKVCSLNQCYGKNCRVTDDIETNAFLLCDNPQYTLNSGFLNGWSSADMAAAAVKVKTVQDIQHAVKFAKKHNLRVVIKNTGHDYLGRSSGKNALMIWVHEMNVRPTFNLKGEEICGKKFKTMKTGAGSQWVHMFNGMEANNVWVTKGASNTVGASGAWMQDGGFGAFPKIDGMGVDNVIQVKLVLADGSDVTASACENPGLFWAVRGGGGGTWGVVHEVTWRVSPPKTKMGSVGMGISVNTGDDEDANFQELIKQLLSLHVVTDPRIGGFLQTFWESNYFAPDQPATHVMSMWLTFADMTEEEVREGFAPLVAFVNERPGEYTIASDFSVSSFKTTTYKETPDGPTKERVRLMPDNPMHVEGDPERWWEYESYNDYIVGFASRFVMESEFEDEESIDDLVGKQQPKEEIEADRA</sequence>
<evidence type="ECO:0000256" key="1">
    <source>
        <dbReference type="ARBA" id="ARBA00005466"/>
    </source>
</evidence>
<feature type="compositionally biased region" description="Basic and acidic residues" evidence="3">
    <location>
        <begin position="488"/>
        <end position="498"/>
    </location>
</feature>
<feature type="region of interest" description="Disordered" evidence="3">
    <location>
        <begin position="478"/>
        <end position="498"/>
    </location>
</feature>
<reference evidence="5" key="1">
    <citation type="submission" date="2014-11" db="EMBL/GenBank/DDBJ databases">
        <authorList>
            <person name="Otto D Thomas"/>
            <person name="Naeem Raeece"/>
        </authorList>
    </citation>
    <scope>NUCLEOTIDE SEQUENCE</scope>
</reference>
<evidence type="ECO:0000256" key="2">
    <source>
        <dbReference type="ARBA" id="ARBA00023002"/>
    </source>
</evidence>
<dbReference type="VEuPathDB" id="CryptoDB:Cvel_18181"/>
<dbReference type="PROSITE" id="PS51387">
    <property type="entry name" value="FAD_PCMH"/>
    <property type="match status" value="1"/>
</dbReference>
<dbReference type="PANTHER" id="PTHR13878">
    <property type="entry name" value="GULONOLACTONE OXIDASE"/>
    <property type="match status" value="1"/>
</dbReference>
<organism evidence="5">
    <name type="scientific">Chromera velia CCMP2878</name>
    <dbReference type="NCBI Taxonomy" id="1169474"/>
    <lineage>
        <taxon>Eukaryota</taxon>
        <taxon>Sar</taxon>
        <taxon>Alveolata</taxon>
        <taxon>Colpodellida</taxon>
        <taxon>Chromeraceae</taxon>
        <taxon>Chromera</taxon>
    </lineage>
</organism>
<dbReference type="EMBL" id="CDMZ01000541">
    <property type="protein sequence ID" value="CEM16527.1"/>
    <property type="molecule type" value="Genomic_DNA"/>
</dbReference>
<dbReference type="PANTHER" id="PTHR13878:SF91">
    <property type="entry name" value="FAD BINDING DOMAIN PROTEIN (AFU_ORTHOLOGUE AFUA_6G12070)-RELATED"/>
    <property type="match status" value="1"/>
</dbReference>
<protein>
    <recommendedName>
        <fullName evidence="4">FAD-binding PCMH-type domain-containing protein</fullName>
    </recommendedName>
</protein>
<dbReference type="GO" id="GO:0016491">
    <property type="term" value="F:oxidoreductase activity"/>
    <property type="evidence" value="ECO:0007669"/>
    <property type="project" value="UniProtKB-KW"/>
</dbReference>
<dbReference type="InterPro" id="IPR050432">
    <property type="entry name" value="FAD-linked_Oxidoreductases_BP"/>
</dbReference>
<dbReference type="SUPFAM" id="SSF56176">
    <property type="entry name" value="FAD-binding/transporter-associated domain-like"/>
    <property type="match status" value="1"/>
</dbReference>
<dbReference type="InterPro" id="IPR036318">
    <property type="entry name" value="FAD-bd_PCMH-like_sf"/>
</dbReference>